<keyword evidence="6 7" id="KW-0472">Membrane</keyword>
<dbReference type="Gene3D" id="1.10.3080.10">
    <property type="entry name" value="Clc chloride channel"/>
    <property type="match status" value="1"/>
</dbReference>
<evidence type="ECO:0000256" key="5">
    <source>
        <dbReference type="ARBA" id="ARBA00023122"/>
    </source>
</evidence>
<name>A0A1B6J6M6_9HEMI</name>
<feature type="transmembrane region" description="Helical" evidence="7">
    <location>
        <begin position="67"/>
        <end position="94"/>
    </location>
</feature>
<dbReference type="InterPro" id="IPR014743">
    <property type="entry name" value="Cl-channel_core"/>
</dbReference>
<feature type="transmembrane region" description="Helical" evidence="7">
    <location>
        <begin position="314"/>
        <end position="335"/>
    </location>
</feature>
<evidence type="ECO:0000256" key="6">
    <source>
        <dbReference type="ARBA" id="ARBA00023136"/>
    </source>
</evidence>
<dbReference type="InterPro" id="IPR001807">
    <property type="entry name" value="ClC"/>
</dbReference>
<comment type="subcellular location">
    <subcellularLocation>
        <location evidence="1">Membrane</location>
        <topology evidence="1">Multi-pass membrane protein</topology>
    </subcellularLocation>
</comment>
<dbReference type="PRINTS" id="PR00762">
    <property type="entry name" value="CLCHANNEL"/>
</dbReference>
<dbReference type="PANTHER" id="PTHR11689">
    <property type="entry name" value="CHLORIDE CHANNEL PROTEIN CLC FAMILY MEMBER"/>
    <property type="match status" value="1"/>
</dbReference>
<evidence type="ECO:0000256" key="2">
    <source>
        <dbReference type="ARBA" id="ARBA00022692"/>
    </source>
</evidence>
<accession>A0A1B6J6M6</accession>
<evidence type="ECO:0000256" key="3">
    <source>
        <dbReference type="ARBA" id="ARBA00022737"/>
    </source>
</evidence>
<dbReference type="PANTHER" id="PTHR11689:SF136">
    <property type="entry name" value="H(+)_CL(-) EXCHANGE TRANSPORTER 7"/>
    <property type="match status" value="1"/>
</dbReference>
<protein>
    <recommendedName>
        <fullName evidence="9">Chloride channel protein</fullName>
    </recommendedName>
</protein>
<evidence type="ECO:0000256" key="7">
    <source>
        <dbReference type="SAM" id="Phobius"/>
    </source>
</evidence>
<keyword evidence="5" id="KW-0129">CBS domain</keyword>
<keyword evidence="4 7" id="KW-1133">Transmembrane helix</keyword>
<dbReference type="GO" id="GO:0015108">
    <property type="term" value="F:chloride transmembrane transporter activity"/>
    <property type="evidence" value="ECO:0007669"/>
    <property type="project" value="InterPro"/>
</dbReference>
<evidence type="ECO:0000256" key="4">
    <source>
        <dbReference type="ARBA" id="ARBA00022989"/>
    </source>
</evidence>
<keyword evidence="3" id="KW-0677">Repeat</keyword>
<dbReference type="SUPFAM" id="SSF81340">
    <property type="entry name" value="Clc chloride channel"/>
    <property type="match status" value="1"/>
</dbReference>
<dbReference type="AlphaFoldDB" id="A0A1B6J6M6"/>
<dbReference type="InterPro" id="IPR051280">
    <property type="entry name" value="Cl-channel/antiporter"/>
</dbReference>
<feature type="transmembrane region" description="Helical" evidence="7">
    <location>
        <begin position="227"/>
        <end position="250"/>
    </location>
</feature>
<proteinExistence type="predicted"/>
<dbReference type="InterPro" id="IPR046342">
    <property type="entry name" value="CBS_dom_sf"/>
</dbReference>
<evidence type="ECO:0008006" key="9">
    <source>
        <dbReference type="Google" id="ProtNLM"/>
    </source>
</evidence>
<feature type="transmembrane region" description="Helical" evidence="7">
    <location>
        <begin position="262"/>
        <end position="284"/>
    </location>
</feature>
<reference evidence="8" key="1">
    <citation type="submission" date="2015-11" db="EMBL/GenBank/DDBJ databases">
        <title>De novo transcriptome assembly of four potential Pierce s Disease insect vectors from Arizona vineyards.</title>
        <authorList>
            <person name="Tassone E.E."/>
        </authorList>
    </citation>
    <scope>NUCLEOTIDE SEQUENCE</scope>
</reference>
<feature type="transmembrane region" description="Helical" evidence="7">
    <location>
        <begin position="356"/>
        <end position="374"/>
    </location>
</feature>
<dbReference type="SUPFAM" id="SSF54631">
    <property type="entry name" value="CBS-domain pair"/>
    <property type="match status" value="1"/>
</dbReference>
<feature type="transmembrane region" description="Helical" evidence="7">
    <location>
        <begin position="115"/>
        <end position="136"/>
    </location>
</feature>
<dbReference type="Pfam" id="PF00654">
    <property type="entry name" value="Voltage_CLC"/>
    <property type="match status" value="1"/>
</dbReference>
<gene>
    <name evidence="8" type="ORF">g.12230</name>
</gene>
<organism evidence="8">
    <name type="scientific">Homalodisca liturata</name>
    <dbReference type="NCBI Taxonomy" id="320908"/>
    <lineage>
        <taxon>Eukaryota</taxon>
        <taxon>Metazoa</taxon>
        <taxon>Ecdysozoa</taxon>
        <taxon>Arthropoda</taxon>
        <taxon>Hexapoda</taxon>
        <taxon>Insecta</taxon>
        <taxon>Pterygota</taxon>
        <taxon>Neoptera</taxon>
        <taxon>Paraneoptera</taxon>
        <taxon>Hemiptera</taxon>
        <taxon>Auchenorrhyncha</taxon>
        <taxon>Membracoidea</taxon>
        <taxon>Cicadellidae</taxon>
        <taxon>Cicadellinae</taxon>
        <taxon>Proconiini</taxon>
        <taxon>Homalodisca</taxon>
    </lineage>
</organism>
<evidence type="ECO:0000313" key="8">
    <source>
        <dbReference type="EMBL" id="JAS94823.1"/>
    </source>
</evidence>
<evidence type="ECO:0000256" key="1">
    <source>
        <dbReference type="ARBA" id="ARBA00004141"/>
    </source>
</evidence>
<dbReference type="GO" id="GO:0005765">
    <property type="term" value="C:lysosomal membrane"/>
    <property type="evidence" value="ECO:0007669"/>
    <property type="project" value="TreeGrafter"/>
</dbReference>
<sequence>MNLNPSSSASTSSSSRLRTVRAKSGSLSFISSKYESLDYDTCENKLLVDEERTRGYPYVIQTDVARWFLFFLIGLFTAAIGVFVDIAIAHIADIKYSILKHSMDQCIKDCFYKTYLIWLGLVMGPVLVASVLVVYIEPAATGSGVPAVISYLNGVKMPHVVEFRVMVTRVMSTIATCVAGLAGGKEGPMIHTGAIVGGSLATLRLPGINCADSVFHFFREDHEKRDFVAGGSAAGVAAAFGAPVGGVLLSLEEGTSFWSLSLIWKIFLSSMVATFTLNLSLSAFEGHPGQLTHPGLLFFGKLNDTITNYEVFELPIFIGMGAIGGVLGAVFVAINMRIATFRMKYVKKQWIKLCEALLVAFMTATAGATSIYFLDDYCHSHTEDTIKFAVKVFCPDNHYNELSSFWFQRAEDTLRSLFHDPKGSYNVVPLIVFFVLYFMMSVVTTGLSVSAGVFVPALLSGAAWGRLIGIGIQNCFPDSAWAEPAKYAVIGAAAHLGGISRISISLTVMMIEATGNITFGLPLMLTLITTKWVGDLFTEGVYEMQIYLLGVPLLPSAPPPLSADIKATEVMSAPAVVFPAKVRVGRLIDILENVPHNGFPIVDSAHTSSQGVLKSVGRLKGLILRSQLIVLLRNKCFNETPPTSSDELRRKLRMFRDAYANNQHVEVLDSTVLGLSAC</sequence>
<feature type="transmembrane region" description="Helical" evidence="7">
    <location>
        <begin position="430"/>
        <end position="459"/>
    </location>
</feature>
<dbReference type="EMBL" id="GECU01012883">
    <property type="protein sequence ID" value="JAS94823.1"/>
    <property type="molecule type" value="Transcribed_RNA"/>
</dbReference>
<keyword evidence="2 7" id="KW-0812">Transmembrane</keyword>